<dbReference type="AlphaFoldDB" id="Q7UT54"/>
<gene>
    <name evidence="1" type="ordered locus">RB4104</name>
</gene>
<dbReference type="EMBL" id="BX294139">
    <property type="protein sequence ID" value="CAD73585.1"/>
    <property type="molecule type" value="Genomic_DNA"/>
</dbReference>
<name>Q7UT54_RHOBA</name>
<organism evidence="1 2">
    <name type="scientific">Rhodopirellula baltica (strain DSM 10527 / NCIMB 13988 / SH1)</name>
    <dbReference type="NCBI Taxonomy" id="243090"/>
    <lineage>
        <taxon>Bacteria</taxon>
        <taxon>Pseudomonadati</taxon>
        <taxon>Planctomycetota</taxon>
        <taxon>Planctomycetia</taxon>
        <taxon>Pirellulales</taxon>
        <taxon>Pirellulaceae</taxon>
        <taxon>Rhodopirellula</taxon>
    </lineage>
</organism>
<sequence length="72" mass="7902">MLFCRREISVTHDDLERLRRDAGIDKALRTAAPDIMNTRKLGSGASSLILVPNNDSGFFANQSNDAADTFFG</sequence>
<accession>Q7UT54</accession>
<reference evidence="1 2" key="1">
    <citation type="journal article" date="2003" name="Proc. Natl. Acad. Sci. U.S.A.">
        <title>Complete genome sequence of the marine planctomycete Pirellula sp. strain 1.</title>
        <authorList>
            <person name="Gloeckner F.O."/>
            <person name="Kube M."/>
            <person name="Bauer M."/>
            <person name="Teeling H."/>
            <person name="Lombardot T."/>
            <person name="Ludwig W."/>
            <person name="Gade D."/>
            <person name="Beck A."/>
            <person name="Borzym K."/>
            <person name="Heitmann K."/>
            <person name="Rabus R."/>
            <person name="Schlesner H."/>
            <person name="Amann R."/>
            <person name="Reinhardt R."/>
        </authorList>
    </citation>
    <scope>NUCLEOTIDE SEQUENCE [LARGE SCALE GENOMIC DNA]</scope>
    <source>
        <strain evidence="2">DSM 10527 / NCIMB 13988 / SH1</strain>
    </source>
</reference>
<protein>
    <submittedName>
        <fullName evidence="1">Uncharacterized protein</fullName>
    </submittedName>
</protein>
<dbReference type="STRING" id="243090.RB4104"/>
<evidence type="ECO:0000313" key="1">
    <source>
        <dbReference type="EMBL" id="CAD73585.1"/>
    </source>
</evidence>
<dbReference type="HOGENOM" id="CLU_2719625_0_0_0"/>
<dbReference type="Proteomes" id="UP000001025">
    <property type="component" value="Chromosome"/>
</dbReference>
<dbReference type="EnsemblBacteria" id="CAD73585">
    <property type="protein sequence ID" value="CAD73585"/>
    <property type="gene ID" value="RB4104"/>
</dbReference>
<dbReference type="KEGG" id="rba:RB4104"/>
<dbReference type="PATRIC" id="fig|243090.15.peg.1908"/>
<proteinExistence type="predicted"/>
<dbReference type="InParanoid" id="Q7UT54"/>
<keyword evidence="2" id="KW-1185">Reference proteome</keyword>
<evidence type="ECO:0000313" key="2">
    <source>
        <dbReference type="Proteomes" id="UP000001025"/>
    </source>
</evidence>